<name>A0A3A6QRR6_9VIBR</name>
<keyword evidence="9" id="KW-0411">Iron-sulfur</keyword>
<comment type="cofactor">
    <cofactor evidence="10">
        <name>[2Fe-2S] cluster</name>
        <dbReference type="ChEBI" id="CHEBI:190135"/>
    </cofactor>
</comment>
<evidence type="ECO:0000256" key="10">
    <source>
        <dbReference type="ARBA" id="ARBA00034078"/>
    </source>
</evidence>
<dbReference type="Pfam" id="PF00111">
    <property type="entry name" value="Fer2"/>
    <property type="match status" value="1"/>
</dbReference>
<organism evidence="13 14">
    <name type="scientific">Vibrio sinensis</name>
    <dbReference type="NCBI Taxonomy" id="2302434"/>
    <lineage>
        <taxon>Bacteria</taxon>
        <taxon>Pseudomonadati</taxon>
        <taxon>Pseudomonadota</taxon>
        <taxon>Gammaproteobacteria</taxon>
        <taxon>Vibrionales</taxon>
        <taxon>Vibrionaceae</taxon>
        <taxon>Vibrio</taxon>
    </lineage>
</organism>
<dbReference type="PANTHER" id="PTHR47354:SF8">
    <property type="entry name" value="1,2-PHENYLACETYL-COA EPOXIDASE, SUBUNIT E"/>
    <property type="match status" value="1"/>
</dbReference>
<dbReference type="InterPro" id="IPR017938">
    <property type="entry name" value="Riboflavin_synthase-like_b-brl"/>
</dbReference>
<sequence>MSTVHYHSLVVKQVIEETEAAISLRFEVPESLRSLYQYQPGQFLTLRVPWDGGQQLRCYSMSSSPELDEELQVSIKRVEGGRVSNYLCDHIKAGDSIDVMPPSGVFVPKSFDDELLLFAGGSGITPVYSILRTALVKGNARIRLIYANRDEESVIFKDSLKKLQADYPNRLEVIHLLESLSGIPSQLFLTSLASAMSPSSKVFICGPAPFMDAVELALFHLDIPKSAIHLERFVAPSADSVSSSENVTMSDTFSECDTTVEIGSNTHRFAWKPDETLLNAAERSGVELPYSCCSGLCASCMCEVVEGEVSMLVNEVLDERDIKQNLILSCQAIPHSDIVKIRFT</sequence>
<accession>A0A3A6QRR6</accession>
<dbReference type="GO" id="GO:0050660">
    <property type="term" value="F:flavin adenine dinucleotide binding"/>
    <property type="evidence" value="ECO:0007669"/>
    <property type="project" value="TreeGrafter"/>
</dbReference>
<evidence type="ECO:0000256" key="5">
    <source>
        <dbReference type="ARBA" id="ARBA00022723"/>
    </source>
</evidence>
<dbReference type="InterPro" id="IPR012675">
    <property type="entry name" value="Beta-grasp_dom_sf"/>
</dbReference>
<dbReference type="PRINTS" id="PR00406">
    <property type="entry name" value="CYTB5RDTASE"/>
</dbReference>
<dbReference type="PANTHER" id="PTHR47354">
    <property type="entry name" value="NADH OXIDOREDUCTASE HCR"/>
    <property type="match status" value="1"/>
</dbReference>
<dbReference type="CDD" id="cd06214">
    <property type="entry name" value="PA_degradation_oxidoreductase_like"/>
    <property type="match status" value="1"/>
</dbReference>
<keyword evidence="3" id="KW-0472">Membrane</keyword>
<dbReference type="InterPro" id="IPR050415">
    <property type="entry name" value="MRET"/>
</dbReference>
<evidence type="ECO:0000256" key="3">
    <source>
        <dbReference type="ARBA" id="ARBA00022692"/>
    </source>
</evidence>
<dbReference type="InterPro" id="IPR001709">
    <property type="entry name" value="Flavoprot_Pyr_Nucl_cyt_Rdtase"/>
</dbReference>
<dbReference type="InterPro" id="IPR036010">
    <property type="entry name" value="2Fe-2S_ferredoxin-like_sf"/>
</dbReference>
<evidence type="ECO:0000256" key="4">
    <source>
        <dbReference type="ARBA" id="ARBA00022714"/>
    </source>
</evidence>
<dbReference type="GO" id="GO:0016491">
    <property type="term" value="F:oxidoreductase activity"/>
    <property type="evidence" value="ECO:0007669"/>
    <property type="project" value="UniProtKB-KW"/>
</dbReference>
<dbReference type="EMBL" id="QVMU01000008">
    <property type="protein sequence ID" value="RJX71481.1"/>
    <property type="molecule type" value="Genomic_DNA"/>
</dbReference>
<keyword evidence="5" id="KW-0479">Metal-binding</keyword>
<dbReference type="Gene3D" id="3.40.50.80">
    <property type="entry name" value="Nucleotide-binding domain of ferredoxin-NADP reductase (FNR) module"/>
    <property type="match status" value="1"/>
</dbReference>
<dbReference type="Gene3D" id="2.40.30.10">
    <property type="entry name" value="Translation factors"/>
    <property type="match status" value="1"/>
</dbReference>
<protein>
    <submittedName>
        <fullName evidence="13">3-ketosteroid-9-alpha-hydroxylase</fullName>
    </submittedName>
</protein>
<dbReference type="GO" id="GO:0046872">
    <property type="term" value="F:metal ion binding"/>
    <property type="evidence" value="ECO:0007669"/>
    <property type="project" value="UniProtKB-KW"/>
</dbReference>
<dbReference type="PROSITE" id="PS51384">
    <property type="entry name" value="FAD_FR"/>
    <property type="match status" value="1"/>
</dbReference>
<evidence type="ECO:0000259" key="12">
    <source>
        <dbReference type="PROSITE" id="PS51384"/>
    </source>
</evidence>
<dbReference type="SUPFAM" id="SSF63380">
    <property type="entry name" value="Riboflavin synthase domain-like"/>
    <property type="match status" value="1"/>
</dbReference>
<dbReference type="Pfam" id="PF00175">
    <property type="entry name" value="NAD_binding_1"/>
    <property type="match status" value="1"/>
</dbReference>
<dbReference type="InterPro" id="IPR001433">
    <property type="entry name" value="OxRdtase_FAD/NAD-bd"/>
</dbReference>
<evidence type="ECO:0000256" key="6">
    <source>
        <dbReference type="ARBA" id="ARBA00022827"/>
    </source>
</evidence>
<keyword evidence="6" id="KW-0274">FAD</keyword>
<evidence type="ECO:0000256" key="9">
    <source>
        <dbReference type="ARBA" id="ARBA00023014"/>
    </source>
</evidence>
<dbReference type="InterPro" id="IPR001041">
    <property type="entry name" value="2Fe-2S_ferredoxin-type"/>
</dbReference>
<evidence type="ECO:0000256" key="8">
    <source>
        <dbReference type="ARBA" id="ARBA00023004"/>
    </source>
</evidence>
<reference evidence="13 14" key="1">
    <citation type="submission" date="2018-08" db="EMBL/GenBank/DDBJ databases">
        <title>Vibrio isolated from the Eastern China Marginal Seas.</title>
        <authorList>
            <person name="Li Y."/>
        </authorList>
    </citation>
    <scope>NUCLEOTIDE SEQUENCE [LARGE SCALE GENOMIC DNA]</scope>
    <source>
        <strain evidence="13 14">BEI233</strain>
    </source>
</reference>
<comment type="caution">
    <text evidence="13">The sequence shown here is derived from an EMBL/GenBank/DDBJ whole genome shotgun (WGS) entry which is preliminary data.</text>
</comment>
<keyword evidence="3" id="KW-0812">Transmembrane</keyword>
<proteinExistence type="predicted"/>
<gene>
    <name evidence="13" type="ORF">DZ860_11130</name>
</gene>
<dbReference type="GO" id="GO:0051537">
    <property type="term" value="F:2 iron, 2 sulfur cluster binding"/>
    <property type="evidence" value="ECO:0007669"/>
    <property type="project" value="UniProtKB-KW"/>
</dbReference>
<feature type="domain" description="FAD-binding FR-type" evidence="12">
    <location>
        <begin position="4"/>
        <end position="109"/>
    </location>
</feature>
<dbReference type="Gene3D" id="3.10.20.30">
    <property type="match status" value="1"/>
</dbReference>
<evidence type="ECO:0000259" key="11">
    <source>
        <dbReference type="PROSITE" id="PS51085"/>
    </source>
</evidence>
<dbReference type="InterPro" id="IPR039261">
    <property type="entry name" value="FNR_nucleotide-bd"/>
</dbReference>
<dbReference type="Pfam" id="PF00970">
    <property type="entry name" value="FAD_binding_6"/>
    <property type="match status" value="1"/>
</dbReference>
<dbReference type="SUPFAM" id="SSF54292">
    <property type="entry name" value="2Fe-2S ferredoxin-like"/>
    <property type="match status" value="1"/>
</dbReference>
<dbReference type="AlphaFoldDB" id="A0A3A6QRR6"/>
<dbReference type="PRINTS" id="PR00371">
    <property type="entry name" value="FPNCR"/>
</dbReference>
<dbReference type="InterPro" id="IPR017927">
    <property type="entry name" value="FAD-bd_FR_type"/>
</dbReference>
<evidence type="ECO:0000313" key="13">
    <source>
        <dbReference type="EMBL" id="RJX71481.1"/>
    </source>
</evidence>
<keyword evidence="2" id="KW-0285">Flavoprotein</keyword>
<evidence type="ECO:0000256" key="7">
    <source>
        <dbReference type="ARBA" id="ARBA00023002"/>
    </source>
</evidence>
<keyword evidence="14" id="KW-1185">Reference proteome</keyword>
<dbReference type="SUPFAM" id="SSF52343">
    <property type="entry name" value="Ferredoxin reductase-like, C-terminal NADP-linked domain"/>
    <property type="match status" value="1"/>
</dbReference>
<dbReference type="RefSeq" id="WP_120031237.1">
    <property type="nucleotide sequence ID" value="NZ_QVMU01000008.1"/>
</dbReference>
<feature type="domain" description="2Fe-2S ferredoxin-type" evidence="11">
    <location>
        <begin position="258"/>
        <end position="344"/>
    </location>
</feature>
<dbReference type="InterPro" id="IPR008333">
    <property type="entry name" value="Cbr1-like_FAD-bd_dom"/>
</dbReference>
<keyword evidence="4" id="KW-0001">2Fe-2S</keyword>
<dbReference type="Proteomes" id="UP000273252">
    <property type="component" value="Unassembled WGS sequence"/>
</dbReference>
<comment type="cofactor">
    <cofactor evidence="1">
        <name>FAD</name>
        <dbReference type="ChEBI" id="CHEBI:57692"/>
    </cofactor>
</comment>
<evidence type="ECO:0000313" key="14">
    <source>
        <dbReference type="Proteomes" id="UP000273252"/>
    </source>
</evidence>
<dbReference type="PROSITE" id="PS51085">
    <property type="entry name" value="2FE2S_FER_2"/>
    <property type="match status" value="1"/>
</dbReference>
<evidence type="ECO:0000256" key="2">
    <source>
        <dbReference type="ARBA" id="ARBA00022630"/>
    </source>
</evidence>
<keyword evidence="8" id="KW-0408">Iron</keyword>
<dbReference type="OrthoDB" id="9796486at2"/>
<evidence type="ECO:0000256" key="1">
    <source>
        <dbReference type="ARBA" id="ARBA00001974"/>
    </source>
</evidence>
<keyword evidence="7" id="KW-0560">Oxidoreductase</keyword>
<dbReference type="CDD" id="cd00207">
    <property type="entry name" value="fer2"/>
    <property type="match status" value="1"/>
</dbReference>